<gene>
    <name evidence="14" type="ORF">CRV06_09350</name>
</gene>
<dbReference type="RefSeq" id="WP_129082265.1">
    <property type="nucleotide sequence ID" value="NZ_CP041070.1"/>
</dbReference>
<evidence type="ECO:0000313" key="15">
    <source>
        <dbReference type="Proteomes" id="UP000290191"/>
    </source>
</evidence>
<evidence type="ECO:0000259" key="13">
    <source>
        <dbReference type="Pfam" id="PF07715"/>
    </source>
</evidence>
<dbReference type="Gene3D" id="2.40.170.20">
    <property type="entry name" value="TonB-dependent receptor, beta-barrel domain"/>
    <property type="match status" value="1"/>
</dbReference>
<evidence type="ECO:0000313" key="14">
    <source>
        <dbReference type="EMBL" id="RXJ62663.1"/>
    </source>
</evidence>
<keyword evidence="6 11" id="KW-0798">TonB box</keyword>
<keyword evidence="7 10" id="KW-0472">Membrane</keyword>
<sequence>MKTKLSLIAATLCSLTYAQEVKLSDIDINDKLISEQTPLSSSKKTINVKDDVQSTSINDSLKKAFFVDFKKSSEYESEPYIRGRGNKGVPVFLEGMRVNEGHSDSTNIFGLSDIAQIDVYRGASGAKLGMGAMSGAVVVKFKEPIFSDKEELSLSGFANAKSSFLSKEGSSNSMGVNLYNNKVNISLSGGISDYDNYEDGDSNEVLHSKYETKSLNGSVSIKTGEDSYIYARYMRDRADSEDPYTRFLNAANNLWTYYDRPNDDSKTYFVGFRKKRVAGFDNFDIQYFKNESHYDYNVKREATVSEQQELFRESDTKGLKISANKNLGKHNLELSTKYQKMEVVNGLRRYDYGTSTWGDWTAAPGITGGEIKTFMLNASDDIFIDKAFFNLAAGYEHIKREVTSNVKTGAYSSLLPSELLSQVVQDDTDEKDNVLSLSATAGYEISPAFIPYIKVSSAARTPYFNEQYGNNPNNGSLIPNQDLDNEKVYGIDLGADGQLGKFYYSSAFYYQKYKDYIELVNTGYKTTGNLPIKQYVNLDDAEVYGVEAMIGYNITNDIFAQATYTYTRGKNKDDNTSLAYIAPQKLILSIAQVKPKGLNWRLEQELVDNQDKISEVNGEKETAGYGVTNASIAYNFDKFSMFKSATLSFELNNIFDKTYKEHLSKVSSTSYYIPYESGINGAIALNLKF</sequence>
<keyword evidence="5" id="KW-0732">Signal</keyword>
<dbReference type="PANTHER" id="PTHR30069">
    <property type="entry name" value="TONB-DEPENDENT OUTER MEMBRANE RECEPTOR"/>
    <property type="match status" value="1"/>
</dbReference>
<evidence type="ECO:0000256" key="1">
    <source>
        <dbReference type="ARBA" id="ARBA00004571"/>
    </source>
</evidence>
<dbReference type="Proteomes" id="UP000290191">
    <property type="component" value="Unassembled WGS sequence"/>
</dbReference>
<keyword evidence="8 14" id="KW-0675">Receptor</keyword>
<dbReference type="SUPFAM" id="SSF56935">
    <property type="entry name" value="Porins"/>
    <property type="match status" value="1"/>
</dbReference>
<evidence type="ECO:0000256" key="9">
    <source>
        <dbReference type="ARBA" id="ARBA00023237"/>
    </source>
</evidence>
<dbReference type="STRING" id="877500.GCA_000935065_02045"/>
<dbReference type="InterPro" id="IPR036942">
    <property type="entry name" value="Beta-barrel_TonB_sf"/>
</dbReference>
<evidence type="ECO:0000256" key="2">
    <source>
        <dbReference type="ARBA" id="ARBA00022448"/>
    </source>
</evidence>
<evidence type="ECO:0000256" key="7">
    <source>
        <dbReference type="ARBA" id="ARBA00023136"/>
    </source>
</evidence>
<keyword evidence="9 10" id="KW-0998">Cell outer membrane</keyword>
<dbReference type="GO" id="GO:0044718">
    <property type="term" value="P:siderophore transmembrane transport"/>
    <property type="evidence" value="ECO:0007669"/>
    <property type="project" value="TreeGrafter"/>
</dbReference>
<comment type="subcellular location">
    <subcellularLocation>
        <location evidence="1 10">Cell outer membrane</location>
        <topology evidence="1 10">Multi-pass membrane protein</topology>
    </subcellularLocation>
</comment>
<keyword evidence="2 10" id="KW-0813">Transport</keyword>
<comment type="caution">
    <text evidence="14">The sequence shown here is derived from an EMBL/GenBank/DDBJ whole genome shotgun (WGS) entry which is preliminary data.</text>
</comment>
<dbReference type="InterPro" id="IPR012910">
    <property type="entry name" value="Plug_dom"/>
</dbReference>
<evidence type="ECO:0000256" key="6">
    <source>
        <dbReference type="ARBA" id="ARBA00023077"/>
    </source>
</evidence>
<feature type="domain" description="TonB-dependent receptor-like beta-barrel" evidence="12">
    <location>
        <begin position="225"/>
        <end position="654"/>
    </location>
</feature>
<name>A0A4Q0XZC9_9BACT</name>
<reference evidence="14 15" key="1">
    <citation type="submission" date="2017-10" db="EMBL/GenBank/DDBJ databases">
        <title>Genomics of the genus Arcobacter.</title>
        <authorList>
            <person name="Perez-Cataluna A."/>
            <person name="Figueras M.J."/>
        </authorList>
    </citation>
    <scope>NUCLEOTIDE SEQUENCE [LARGE SCALE GENOMIC DNA]</scope>
    <source>
        <strain evidence="14 15">DSM 24636</strain>
    </source>
</reference>
<dbReference type="GO" id="GO:0015344">
    <property type="term" value="F:siderophore uptake transmembrane transporter activity"/>
    <property type="evidence" value="ECO:0007669"/>
    <property type="project" value="TreeGrafter"/>
</dbReference>
<evidence type="ECO:0000256" key="3">
    <source>
        <dbReference type="ARBA" id="ARBA00022452"/>
    </source>
</evidence>
<comment type="similarity">
    <text evidence="10 11">Belongs to the TonB-dependent receptor family.</text>
</comment>
<dbReference type="InterPro" id="IPR000531">
    <property type="entry name" value="Beta-barrel_TonB"/>
</dbReference>
<dbReference type="Pfam" id="PF07715">
    <property type="entry name" value="Plug"/>
    <property type="match status" value="1"/>
</dbReference>
<evidence type="ECO:0000256" key="8">
    <source>
        <dbReference type="ARBA" id="ARBA00023170"/>
    </source>
</evidence>
<keyword evidence="4 10" id="KW-0812">Transmembrane</keyword>
<keyword evidence="3 10" id="KW-1134">Transmembrane beta strand</keyword>
<dbReference type="PROSITE" id="PS52016">
    <property type="entry name" value="TONB_DEPENDENT_REC_3"/>
    <property type="match status" value="1"/>
</dbReference>
<feature type="domain" description="TonB-dependent receptor plug" evidence="13">
    <location>
        <begin position="37"/>
        <end position="136"/>
    </location>
</feature>
<dbReference type="Pfam" id="PF00593">
    <property type="entry name" value="TonB_dep_Rec_b-barrel"/>
    <property type="match status" value="1"/>
</dbReference>
<proteinExistence type="inferred from homology"/>
<evidence type="ECO:0000256" key="10">
    <source>
        <dbReference type="PROSITE-ProRule" id="PRU01360"/>
    </source>
</evidence>
<accession>A0A4Q0XZC9</accession>
<evidence type="ECO:0000256" key="4">
    <source>
        <dbReference type="ARBA" id="ARBA00022692"/>
    </source>
</evidence>
<protein>
    <submittedName>
        <fullName evidence="14">TonB-dependent receptor</fullName>
    </submittedName>
</protein>
<dbReference type="GO" id="GO:0009279">
    <property type="term" value="C:cell outer membrane"/>
    <property type="evidence" value="ECO:0007669"/>
    <property type="project" value="UniProtKB-SubCell"/>
</dbReference>
<dbReference type="InterPro" id="IPR039426">
    <property type="entry name" value="TonB-dep_rcpt-like"/>
</dbReference>
<keyword evidence="15" id="KW-1185">Reference proteome</keyword>
<dbReference type="EMBL" id="PDKO01000007">
    <property type="protein sequence ID" value="RXJ62663.1"/>
    <property type="molecule type" value="Genomic_DNA"/>
</dbReference>
<dbReference type="OrthoDB" id="9790771at2"/>
<dbReference type="Gene3D" id="2.170.130.10">
    <property type="entry name" value="TonB-dependent receptor, plug domain"/>
    <property type="match status" value="1"/>
</dbReference>
<organism evidence="14 15">
    <name type="scientific">Halarcobacter anaerophilus</name>
    <dbReference type="NCBI Taxonomy" id="877500"/>
    <lineage>
        <taxon>Bacteria</taxon>
        <taxon>Pseudomonadati</taxon>
        <taxon>Campylobacterota</taxon>
        <taxon>Epsilonproteobacteria</taxon>
        <taxon>Campylobacterales</taxon>
        <taxon>Arcobacteraceae</taxon>
        <taxon>Halarcobacter</taxon>
    </lineage>
</organism>
<evidence type="ECO:0000256" key="11">
    <source>
        <dbReference type="RuleBase" id="RU003357"/>
    </source>
</evidence>
<dbReference type="PANTHER" id="PTHR30069:SF29">
    <property type="entry name" value="HEMOGLOBIN AND HEMOGLOBIN-HAPTOGLOBIN-BINDING PROTEIN 1-RELATED"/>
    <property type="match status" value="1"/>
</dbReference>
<evidence type="ECO:0000259" key="12">
    <source>
        <dbReference type="Pfam" id="PF00593"/>
    </source>
</evidence>
<dbReference type="InterPro" id="IPR037066">
    <property type="entry name" value="Plug_dom_sf"/>
</dbReference>
<dbReference type="AlphaFoldDB" id="A0A4Q0XZC9"/>
<evidence type="ECO:0000256" key="5">
    <source>
        <dbReference type="ARBA" id="ARBA00022729"/>
    </source>
</evidence>